<dbReference type="PROSITE" id="PS51257">
    <property type="entry name" value="PROKAR_LIPOPROTEIN"/>
    <property type="match status" value="1"/>
</dbReference>
<keyword evidence="2" id="KW-0378">Hydrolase</keyword>
<proteinExistence type="predicted"/>
<dbReference type="Gene3D" id="3.40.50.1820">
    <property type="entry name" value="alpha/beta hydrolase"/>
    <property type="match status" value="1"/>
</dbReference>
<protein>
    <submittedName>
        <fullName evidence="2">Alpha/beta hydrolase</fullName>
    </submittedName>
</protein>
<dbReference type="AlphaFoldDB" id="A0AAJ1IEL3"/>
<dbReference type="InterPro" id="IPR029058">
    <property type="entry name" value="AB_hydrolase_fold"/>
</dbReference>
<dbReference type="GO" id="GO:0016787">
    <property type="term" value="F:hydrolase activity"/>
    <property type="evidence" value="ECO:0007669"/>
    <property type="project" value="UniProtKB-KW"/>
</dbReference>
<sequence>MKFCKYSIMLFSIVLLITGCSYRALYTADDISPDVTITETRNKIEIRPNQPTVTDTGLLFYPGGLVDNHVYNEILSDFVGEAGIAALITKMPGNLAVFDIDAGLSVIEDYPEITTWIIAGHSLGGAMAAAVVYDNPDVFEGLILMDSRPASGNSLADWDGRVLSLYSSIEKIEDVDSTLSLLPPETWLDETETDYPAETSNYTVVHQIDGGSHSYFGTYGPQDGDYEPTITREAFHAEVIEYMIEFFNENGWR</sequence>
<name>A0AAJ1IEL3_9SPIO</name>
<evidence type="ECO:0000259" key="1">
    <source>
        <dbReference type="Pfam" id="PF12695"/>
    </source>
</evidence>
<dbReference type="InterPro" id="IPR029059">
    <property type="entry name" value="AB_hydrolase_5"/>
</dbReference>
<dbReference type="Proteomes" id="UP001221217">
    <property type="component" value="Unassembled WGS sequence"/>
</dbReference>
<dbReference type="SUPFAM" id="SSF53474">
    <property type="entry name" value="alpha/beta-Hydrolases"/>
    <property type="match status" value="1"/>
</dbReference>
<dbReference type="Pfam" id="PF12695">
    <property type="entry name" value="Abhydrolase_5"/>
    <property type="match status" value="1"/>
</dbReference>
<organism evidence="2 3">
    <name type="scientific">Candidatus Thalassospirochaeta sargassi</name>
    <dbReference type="NCBI Taxonomy" id="3119039"/>
    <lineage>
        <taxon>Bacteria</taxon>
        <taxon>Pseudomonadati</taxon>
        <taxon>Spirochaetota</taxon>
        <taxon>Spirochaetia</taxon>
        <taxon>Spirochaetales</taxon>
        <taxon>Spirochaetaceae</taxon>
        <taxon>Candidatus Thalassospirochaeta</taxon>
    </lineage>
</organism>
<dbReference type="EMBL" id="JAQQAL010000035">
    <property type="protein sequence ID" value="MDC7227902.1"/>
    <property type="molecule type" value="Genomic_DNA"/>
</dbReference>
<evidence type="ECO:0000313" key="3">
    <source>
        <dbReference type="Proteomes" id="UP001221217"/>
    </source>
</evidence>
<evidence type="ECO:0000313" key="2">
    <source>
        <dbReference type="EMBL" id="MDC7227902.1"/>
    </source>
</evidence>
<feature type="domain" description="Alpha/beta hydrolase fold-5" evidence="1">
    <location>
        <begin position="58"/>
        <end position="234"/>
    </location>
</feature>
<comment type="caution">
    <text evidence="2">The sequence shown here is derived from an EMBL/GenBank/DDBJ whole genome shotgun (WGS) entry which is preliminary data.</text>
</comment>
<reference evidence="2 3" key="1">
    <citation type="submission" date="2022-12" db="EMBL/GenBank/DDBJ databases">
        <title>Metagenome assembled genome from gulf of manar.</title>
        <authorList>
            <person name="Kohli P."/>
            <person name="Pk S."/>
            <person name="Venkata Ramana C."/>
            <person name="Sasikala C."/>
        </authorList>
    </citation>
    <scope>NUCLEOTIDE SEQUENCE [LARGE SCALE GENOMIC DNA]</scope>
    <source>
        <strain evidence="2">JB008</strain>
    </source>
</reference>
<gene>
    <name evidence="2" type="ORF">PQJ61_14140</name>
</gene>
<accession>A0AAJ1IEL3</accession>